<dbReference type="NCBIfam" id="TIGR04056">
    <property type="entry name" value="OMP_RagA_SusC"/>
    <property type="match status" value="1"/>
</dbReference>
<keyword evidence="1" id="KW-0732">Signal</keyword>
<feature type="chain" id="PRO_5020516287" evidence="1">
    <location>
        <begin position="30"/>
        <end position="984"/>
    </location>
</feature>
<comment type="caution">
    <text evidence="3">The sequence shown here is derived from an EMBL/GenBank/DDBJ whole genome shotgun (WGS) entry which is preliminary data.</text>
</comment>
<dbReference type="InterPro" id="IPR023996">
    <property type="entry name" value="TonB-dep_OMP_SusC/RagA"/>
</dbReference>
<keyword evidence="4" id="KW-1185">Reference proteome</keyword>
<evidence type="ECO:0000313" key="4">
    <source>
        <dbReference type="Proteomes" id="UP000290204"/>
    </source>
</evidence>
<organism evidence="3 4">
    <name type="scientific">Lacibacter luteus</name>
    <dbReference type="NCBI Taxonomy" id="2508719"/>
    <lineage>
        <taxon>Bacteria</taxon>
        <taxon>Pseudomonadati</taxon>
        <taxon>Bacteroidota</taxon>
        <taxon>Chitinophagia</taxon>
        <taxon>Chitinophagales</taxon>
        <taxon>Chitinophagaceae</taxon>
        <taxon>Lacibacter</taxon>
    </lineage>
</organism>
<accession>A0A4Q1CN71</accession>
<dbReference type="EMBL" id="SDHW01000001">
    <property type="protein sequence ID" value="RXK62558.1"/>
    <property type="molecule type" value="Genomic_DNA"/>
</dbReference>
<dbReference type="Gene3D" id="2.170.130.10">
    <property type="entry name" value="TonB-dependent receptor, plug domain"/>
    <property type="match status" value="1"/>
</dbReference>
<evidence type="ECO:0000256" key="1">
    <source>
        <dbReference type="SAM" id="SignalP"/>
    </source>
</evidence>
<dbReference type="OrthoDB" id="9768177at2"/>
<dbReference type="RefSeq" id="WP_129129929.1">
    <property type="nucleotide sequence ID" value="NZ_SDHW01000001.1"/>
</dbReference>
<proteinExistence type="predicted"/>
<dbReference type="SUPFAM" id="SSF56935">
    <property type="entry name" value="Porins"/>
    <property type="match status" value="1"/>
</dbReference>
<feature type="signal peptide" evidence="1">
    <location>
        <begin position="1"/>
        <end position="29"/>
    </location>
</feature>
<dbReference type="InterPro" id="IPR012910">
    <property type="entry name" value="Plug_dom"/>
</dbReference>
<reference evidence="3 4" key="1">
    <citation type="submission" date="2019-01" db="EMBL/GenBank/DDBJ databases">
        <title>Lacibacter sp. strain TTM-7.</title>
        <authorList>
            <person name="Chen W.-M."/>
        </authorList>
    </citation>
    <scope>NUCLEOTIDE SEQUENCE [LARGE SCALE GENOMIC DNA]</scope>
    <source>
        <strain evidence="3 4">TTM-7</strain>
    </source>
</reference>
<evidence type="ECO:0000259" key="2">
    <source>
        <dbReference type="Pfam" id="PF07715"/>
    </source>
</evidence>
<gene>
    <name evidence="3" type="ORF">ESA94_06045</name>
</gene>
<dbReference type="Proteomes" id="UP000290204">
    <property type="component" value="Unassembled WGS sequence"/>
</dbReference>
<dbReference type="InterPro" id="IPR037066">
    <property type="entry name" value="Plug_dom_sf"/>
</dbReference>
<dbReference type="Pfam" id="PF07715">
    <property type="entry name" value="Plug"/>
    <property type="match status" value="1"/>
</dbReference>
<dbReference type="AlphaFoldDB" id="A0A4Q1CN71"/>
<sequence>MKKRMILSATAQKLIVTALLFSFVGNANAQSDTTSTSSKSDTAIMSVTNGVKVETATAGFKEISFVPLRYVLKQPVISLQQIVKGNAAGVHVQEPSGEPGSEQNIFIRGISSPLLSKRELFDQQAAIFLNGIPLAQDNPFAYEIQKYDFNRIGPATNLLAAINPDNIESIEVIKDPLTLAALGPVATNGAIWITTKNAHSGYREIAVNSYYGYALKPSVTPVNAAYENSFRKPFYDRFGTLADRLNYPPYLRDSTNADYYGPANWGDKYYENAALYNLDLSLTGGSERANFRFFGSATKNASSADRTAINRYTGSFFINASPIKWLTVSSMLNYNRLERTRNRNIRDRLAEQRYIPDLTNPLTPNKNVYSSYLNEFDKVIDDNTSNVIQGYFALSANLNKFSYRGRIAFDYNEGIRDVFWPTTLLEKNNFVSNYFGYNQRMVVSNTASYQIDVNRRQKLMLEAGQNFMADTYKYDYAYAYNGPNDFVKINVVNGDPNAADYLLPAAFRVYYFPSKMRSALASFSGKATYSFDDVLKLHAVVSRDGSSNMQPDNRWTTNFSGGIEWDVKKHYGDALKDFNAFSVNASWARLGKLLNDDRFNAGAQYRVDMGWGNEPTLGSYAGIPGISRPYTSGWVGYGIPWAYSEQANLAVRMGFLNGNLKFGIDVYNREDKQMLLPVPVPTEWGYTGAYKSGLHVRNNGIDFTMFANILPEDKHELSWSVSANFNYNKNKLVALPGGLDELIIGNNKLVVGKRIDAFWLLKNFGNYKRQNQITVNPQTGVALNYRGVPITLGDPWWLDLNGDYRINDDDKLVTGNYLPKVTGGFSTTLAYKAFSLDMQFYTALGHQVLNQYASSRLDFINVEASNNINSVKEITFWEKKMDLSGYPMYNPWSSVVPYRLDQSLFLDNASFLKLRSITLSYELAKANSKNKSLRSCLFYITGTNLFTITSFKGDDPELVNYNGIYTGYGLPLSRTVIAGVRIEL</sequence>
<protein>
    <submittedName>
        <fullName evidence="3">SusC/RagA family TonB-linked outer membrane protein</fullName>
    </submittedName>
</protein>
<feature type="domain" description="TonB-dependent receptor plug" evidence="2">
    <location>
        <begin position="71"/>
        <end position="189"/>
    </location>
</feature>
<evidence type="ECO:0000313" key="3">
    <source>
        <dbReference type="EMBL" id="RXK62558.1"/>
    </source>
</evidence>
<name>A0A4Q1CN71_9BACT</name>